<feature type="domain" description="Pyridine nucleotide-disulphide oxidoreductase dimerisation" evidence="6">
    <location>
        <begin position="336"/>
        <end position="440"/>
    </location>
</feature>
<dbReference type="SUPFAM" id="SSF55424">
    <property type="entry name" value="FAD/NAD-linked reductases, dimerisation (C-terminal) domain"/>
    <property type="match status" value="1"/>
</dbReference>
<comment type="cofactor">
    <cofactor evidence="4">
        <name>FAD</name>
        <dbReference type="ChEBI" id="CHEBI:57692"/>
    </cofactor>
    <text evidence="4">Binds 1 FAD per subunit.</text>
</comment>
<comment type="similarity">
    <text evidence="1">Belongs to the class-I pyridine nucleotide-disulfide oxidoreductase family.</text>
</comment>
<keyword evidence="2" id="KW-0285">Flavoprotein</keyword>
<evidence type="ECO:0000313" key="9">
    <source>
        <dbReference type="Proteomes" id="UP000185499"/>
    </source>
</evidence>
<feature type="binding site" evidence="4">
    <location>
        <position position="299"/>
    </location>
    <ligand>
        <name>FAD</name>
        <dbReference type="ChEBI" id="CHEBI:57692"/>
    </ligand>
</feature>
<dbReference type="InterPro" id="IPR016156">
    <property type="entry name" value="FAD/NAD-linked_Rdtase_dimer_sf"/>
</dbReference>
<dbReference type="PRINTS" id="PR00411">
    <property type="entry name" value="PNDRDTASEI"/>
</dbReference>
<feature type="binding site" evidence="4">
    <location>
        <position position="51"/>
    </location>
    <ligand>
        <name>FAD</name>
        <dbReference type="ChEBI" id="CHEBI:57692"/>
    </ligand>
</feature>
<keyword evidence="9" id="KW-1185">Reference proteome</keyword>
<dbReference type="SUPFAM" id="SSF51905">
    <property type="entry name" value="FAD/NAD(P)-binding domain"/>
    <property type="match status" value="1"/>
</dbReference>
<dbReference type="KEGG" id="lah:LA20533_02810"/>
<evidence type="ECO:0000256" key="2">
    <source>
        <dbReference type="ARBA" id="ARBA00022630"/>
    </source>
</evidence>
<feature type="binding site" evidence="4">
    <location>
        <position position="259"/>
    </location>
    <ligand>
        <name>NAD(+)</name>
        <dbReference type="ChEBI" id="CHEBI:57540"/>
    </ligand>
</feature>
<dbReference type="PIRSF" id="PIRSF000350">
    <property type="entry name" value="Mercury_reductase_MerA"/>
    <property type="match status" value="1"/>
</dbReference>
<dbReference type="InterPro" id="IPR004099">
    <property type="entry name" value="Pyr_nucl-diS_OxRdtase_dimer"/>
</dbReference>
<evidence type="ECO:0000256" key="5">
    <source>
        <dbReference type="PIRSR" id="PIRSR000350-4"/>
    </source>
</evidence>
<dbReference type="PRINTS" id="PR00368">
    <property type="entry name" value="FADPNR"/>
</dbReference>
<proteinExistence type="inferred from homology"/>
<keyword evidence="3 4" id="KW-0274">FAD</keyword>
<keyword evidence="4" id="KW-0520">NAD</keyword>
<protein>
    <recommendedName>
        <fullName evidence="10">Glutathione reductase</fullName>
    </recommendedName>
</protein>
<dbReference type="InterPro" id="IPR001100">
    <property type="entry name" value="Pyr_nuc-diS_OxRdtase"/>
</dbReference>
<evidence type="ECO:0000259" key="6">
    <source>
        <dbReference type="Pfam" id="PF02852"/>
    </source>
</evidence>
<dbReference type="Pfam" id="PF02852">
    <property type="entry name" value="Pyr_redox_dim"/>
    <property type="match status" value="1"/>
</dbReference>
<dbReference type="Gene3D" id="3.30.390.30">
    <property type="match status" value="1"/>
</dbReference>
<organism evidence="8 9">
    <name type="scientific">Amylolactobacillus amylophilus DSM 20533 = JCM 1125</name>
    <dbReference type="NCBI Taxonomy" id="1423721"/>
    <lineage>
        <taxon>Bacteria</taxon>
        <taxon>Bacillati</taxon>
        <taxon>Bacillota</taxon>
        <taxon>Bacilli</taxon>
        <taxon>Lactobacillales</taxon>
        <taxon>Lactobacillaceae</taxon>
        <taxon>Amylolactobacillus</taxon>
    </lineage>
</organism>
<evidence type="ECO:0000256" key="3">
    <source>
        <dbReference type="ARBA" id="ARBA00022827"/>
    </source>
</evidence>
<evidence type="ECO:0000313" key="8">
    <source>
        <dbReference type="EMBL" id="APT18270.1"/>
    </source>
</evidence>
<dbReference type="GO" id="GO:0016491">
    <property type="term" value="F:oxidoreductase activity"/>
    <property type="evidence" value="ECO:0007669"/>
    <property type="project" value="InterPro"/>
</dbReference>
<dbReference type="EMBL" id="CP018888">
    <property type="protein sequence ID" value="APT18270.1"/>
    <property type="molecule type" value="Genomic_DNA"/>
</dbReference>
<dbReference type="GO" id="GO:0000166">
    <property type="term" value="F:nucleotide binding"/>
    <property type="evidence" value="ECO:0007669"/>
    <property type="project" value="UniProtKB-KW"/>
</dbReference>
<evidence type="ECO:0000256" key="4">
    <source>
        <dbReference type="PIRSR" id="PIRSR000350-3"/>
    </source>
</evidence>
<accession>A0A1L6XBD0</accession>
<dbReference type="Proteomes" id="UP000185499">
    <property type="component" value="Chromosome"/>
</dbReference>
<dbReference type="InterPro" id="IPR023753">
    <property type="entry name" value="FAD/NAD-binding_dom"/>
</dbReference>
<reference evidence="8 9" key="1">
    <citation type="submission" date="2016-12" db="EMBL/GenBank/DDBJ databases">
        <title>The whole genome sequencing and assembly of Lactobacillus amylophilus DSM 20533T strain.</title>
        <authorList>
            <person name="Lee Y.-J."/>
            <person name="Yi H."/>
            <person name="Bahn Y.-S."/>
            <person name="Kim J.F."/>
            <person name="Lee D.-W."/>
        </authorList>
    </citation>
    <scope>NUCLEOTIDE SEQUENCE [LARGE SCALE GENOMIC DNA]</scope>
    <source>
        <strain evidence="8 9">DSM 20533</strain>
    </source>
</reference>
<feature type="domain" description="FAD/NAD(P)-binding" evidence="7">
    <location>
        <begin position="6"/>
        <end position="312"/>
    </location>
</feature>
<sequence>MMEKFDEIVIGAGPGGVAAASRLQSAGHKVMIVENNLYGGTCPNFGCDPKKMLYAAVETRQRARQMTGFGVQSAPEINWPELMEFKRGYTRAIPGGTEEGLKHSGVKTVHGTARFTAEHTIMVGDESYQATNFVIATGHRPAILDIPGKEYFMTSTDFLDLDCLPDELIFVGGGFVSFELANIAHQAGATVHLIHHNERPLKRFDEEEVQQLVELMRDSGIDVQLNASPTEIRKVGNQFEVVLADGRSITADQVYAGTGRVANIEALDLAKANVEFSRRGVHVDQYLQTTNEHVFAIGDVTDLNIPKLTPIAGYMSRYLVAHILGKSSVPFALPVVPEITFSTTELAQVGVTTDAAKADSKHYQVKDLDVTGWYSYNRTKEQVARVKVVIDCTNNLVVGAAVLSSTAEDLINQFMWLIDQHITHKELLNKVFAYPSVASDLQYFA</sequence>
<gene>
    <name evidence="8" type="ORF">LA20533_02810</name>
</gene>
<dbReference type="Gene3D" id="3.50.50.60">
    <property type="entry name" value="FAD/NAD(P)-binding domain"/>
    <property type="match status" value="2"/>
</dbReference>
<feature type="disulfide bond" description="Redox-active" evidence="5">
    <location>
        <begin position="42"/>
        <end position="47"/>
    </location>
</feature>
<evidence type="ECO:0008006" key="10">
    <source>
        <dbReference type="Google" id="ProtNLM"/>
    </source>
</evidence>
<name>A0A1L6XBD0_9LACO</name>
<dbReference type="InterPro" id="IPR036188">
    <property type="entry name" value="FAD/NAD-bd_sf"/>
</dbReference>
<evidence type="ECO:0000259" key="7">
    <source>
        <dbReference type="Pfam" id="PF07992"/>
    </source>
</evidence>
<dbReference type="AlphaFoldDB" id="A0A1L6XBD0"/>
<dbReference type="PANTHER" id="PTHR43014:SF5">
    <property type="entry name" value="GLUTATHIONE REDUCTASE (NADPH)"/>
    <property type="match status" value="1"/>
</dbReference>
<evidence type="ECO:0000256" key="1">
    <source>
        <dbReference type="ARBA" id="ARBA00007532"/>
    </source>
</evidence>
<feature type="binding site" evidence="4">
    <location>
        <begin position="172"/>
        <end position="179"/>
    </location>
    <ligand>
        <name>NAD(+)</name>
        <dbReference type="ChEBI" id="CHEBI:57540"/>
    </ligand>
</feature>
<dbReference type="PANTHER" id="PTHR43014">
    <property type="entry name" value="MERCURIC REDUCTASE"/>
    <property type="match status" value="1"/>
</dbReference>
<keyword evidence="4" id="KW-0547">Nucleotide-binding</keyword>
<dbReference type="Pfam" id="PF07992">
    <property type="entry name" value="Pyr_redox_2"/>
    <property type="match status" value="1"/>
</dbReference>